<sequence>MPRNMNDGASRDPDYRDLSHFQSGSDGHQQKDDLELGRRSLVTTVGLAAAAAVFSAPITARAAQSGALPQGAVTVVAIVRARDGKEAELVRATEVLVPKVRQEEGNLLCQFHQGLEEPGIFVFYEIFESAAALEAHKETPHVKQWAMDVQSLTAGPVELKLLQALG</sequence>
<dbReference type="GO" id="GO:0005829">
    <property type="term" value="C:cytosol"/>
    <property type="evidence" value="ECO:0007669"/>
    <property type="project" value="TreeGrafter"/>
</dbReference>
<dbReference type="PROSITE" id="PS51318">
    <property type="entry name" value="TAT"/>
    <property type="match status" value="1"/>
</dbReference>
<dbReference type="InterPro" id="IPR011008">
    <property type="entry name" value="Dimeric_a/b-barrel"/>
</dbReference>
<dbReference type="InterPro" id="IPR007138">
    <property type="entry name" value="ABM_dom"/>
</dbReference>
<dbReference type="InterPro" id="IPR050744">
    <property type="entry name" value="AI-2_Isomerase_LsrG"/>
</dbReference>
<dbReference type="PROSITE" id="PS51725">
    <property type="entry name" value="ABM"/>
    <property type="match status" value="1"/>
</dbReference>
<feature type="domain" description="ABM" evidence="2">
    <location>
        <begin position="73"/>
        <end position="161"/>
    </location>
</feature>
<dbReference type="HOGENOM" id="CLU_1601348_0_0_5"/>
<dbReference type="PANTHER" id="PTHR33336:SF3">
    <property type="entry name" value="ABM DOMAIN-CONTAINING PROTEIN"/>
    <property type="match status" value="1"/>
</dbReference>
<evidence type="ECO:0000256" key="1">
    <source>
        <dbReference type="SAM" id="MobiDB-lite"/>
    </source>
</evidence>
<name>A0A0B7MJK7_SINF1</name>
<dbReference type="RefSeq" id="WP_050991571.1">
    <property type="nucleotide sequence ID" value="NC_016815.1"/>
</dbReference>
<evidence type="ECO:0000259" key="2">
    <source>
        <dbReference type="PROSITE" id="PS51725"/>
    </source>
</evidence>
<dbReference type="SUPFAM" id="SSF54909">
    <property type="entry name" value="Dimeric alpha+beta barrel"/>
    <property type="match status" value="1"/>
</dbReference>
<dbReference type="Gene3D" id="3.30.70.100">
    <property type="match status" value="1"/>
</dbReference>
<gene>
    <name evidence="3" type="ordered locus">SFHH103_05972</name>
</gene>
<dbReference type="AlphaFoldDB" id="A0A0B7MJK7"/>
<geneLocation type="plasmid" evidence="3 4">
    <name>pSfHH103e</name>
</geneLocation>
<dbReference type="Proteomes" id="UP000007735">
    <property type="component" value="Plasmid pSfHH103e"/>
</dbReference>
<evidence type="ECO:0000313" key="3">
    <source>
        <dbReference type="EMBL" id="CEO91180.1"/>
    </source>
</evidence>
<reference evidence="3 4" key="1">
    <citation type="journal article" date="2012" name="J. Bacteriol.">
        <title>Genome sequence of the soybean symbiont Sinorhizobium fredii HH103.</title>
        <authorList>
            <person name="Weidner S."/>
            <person name="Becker A."/>
            <person name="Bonilla I."/>
            <person name="Jaenicke S."/>
            <person name="Lloret J."/>
            <person name="Margaret I."/>
            <person name="Puhler A."/>
            <person name="Ruiz-Sainz J.E."/>
            <person name="Schneiker-Bekel S."/>
            <person name="Szczepanowski R."/>
            <person name="Vinardell J.M."/>
            <person name="Zehner S."/>
            <person name="Gottfert M."/>
        </authorList>
    </citation>
    <scope>NUCLEOTIDE SEQUENCE [LARGE SCALE GENOMIC DNA]</scope>
    <source>
        <strain evidence="3 4">HH103</strain>
        <plasmid evidence="4">pSfHH103e</plasmid>
    </source>
</reference>
<dbReference type="EMBL" id="HE616899">
    <property type="protein sequence ID" value="CEO91180.1"/>
    <property type="molecule type" value="Genomic_DNA"/>
</dbReference>
<dbReference type="InterPro" id="IPR006311">
    <property type="entry name" value="TAT_signal"/>
</dbReference>
<dbReference type="KEGG" id="sfh:SFHH103_05972"/>
<dbReference type="Pfam" id="PF03992">
    <property type="entry name" value="ABM"/>
    <property type="match status" value="1"/>
</dbReference>
<evidence type="ECO:0000313" key="4">
    <source>
        <dbReference type="Proteomes" id="UP000007735"/>
    </source>
</evidence>
<feature type="region of interest" description="Disordered" evidence="1">
    <location>
        <begin position="1"/>
        <end position="33"/>
    </location>
</feature>
<proteinExistence type="predicted"/>
<organism evidence="3 4">
    <name type="scientific">Sinorhizobium fredii (strain HH103)</name>
    <dbReference type="NCBI Taxonomy" id="1117943"/>
    <lineage>
        <taxon>Bacteria</taxon>
        <taxon>Pseudomonadati</taxon>
        <taxon>Pseudomonadota</taxon>
        <taxon>Alphaproteobacteria</taxon>
        <taxon>Hyphomicrobiales</taxon>
        <taxon>Rhizobiaceae</taxon>
        <taxon>Sinorhizobium/Ensifer group</taxon>
        <taxon>Sinorhizobium</taxon>
    </lineage>
</organism>
<accession>A0A0B7MJK7</accession>
<protein>
    <recommendedName>
        <fullName evidence="2">ABM domain-containing protein</fullName>
    </recommendedName>
</protein>
<dbReference type="GO" id="GO:0016491">
    <property type="term" value="F:oxidoreductase activity"/>
    <property type="evidence" value="ECO:0007669"/>
    <property type="project" value="TreeGrafter"/>
</dbReference>
<keyword evidence="3" id="KW-0614">Plasmid</keyword>
<feature type="compositionally biased region" description="Basic and acidic residues" evidence="1">
    <location>
        <begin position="9"/>
        <end position="19"/>
    </location>
</feature>
<dbReference type="PANTHER" id="PTHR33336">
    <property type="entry name" value="QUINOL MONOOXYGENASE YGIN-RELATED"/>
    <property type="match status" value="1"/>
</dbReference>